<sequence length="79" mass="9023">MAEVRVKAMVLRDVGNRSAVLGTILHDQGLEGFVIGTALWLYGKNRFKGYKWCPLQIRWTPFVAFGFGVRKVSWPDGYF</sequence>
<gene>
    <name evidence="2" type="ORF">BVK86_01440</name>
    <name evidence="1" type="ORF">F7R15_01445</name>
</gene>
<dbReference type="AlphaFoldDB" id="A0A1Q9X4R7"/>
<evidence type="ECO:0000313" key="3">
    <source>
        <dbReference type="Proteomes" id="UP000186756"/>
    </source>
</evidence>
<proteinExistence type="predicted"/>
<dbReference type="Proteomes" id="UP000460142">
    <property type="component" value="Unassembled WGS sequence"/>
</dbReference>
<evidence type="ECO:0000313" key="1">
    <source>
        <dbReference type="EMBL" id="KAB0488556.1"/>
    </source>
</evidence>
<reference evidence="1 4" key="3">
    <citation type="submission" date="2019-09" db="EMBL/GenBank/DDBJ databases">
        <title>Draft genome sequences of 48 bacterial type strains from the CCUG.</title>
        <authorList>
            <person name="Tunovic T."/>
            <person name="Pineiro-Iglesias B."/>
            <person name="Unosson C."/>
            <person name="Inganas E."/>
            <person name="Ohlen M."/>
            <person name="Cardew S."/>
            <person name="Jensie-Markopoulos S."/>
            <person name="Salva-Serra F."/>
            <person name="Jaen-Luchoro D."/>
            <person name="Karlsson R."/>
            <person name="Svensson-Stadler L."/>
            <person name="Chun J."/>
            <person name="Moore E."/>
        </authorList>
    </citation>
    <scope>NUCLEOTIDE SEQUENCE [LARGE SCALE GENOMIC DNA]</scope>
    <source>
        <strain evidence="1 4">CCUG 53116</strain>
    </source>
</reference>
<dbReference type="Proteomes" id="UP000186756">
    <property type="component" value="Unassembled WGS sequence"/>
</dbReference>
<dbReference type="EMBL" id="MSTQ01000001">
    <property type="protein sequence ID" value="OLU06049.1"/>
    <property type="molecule type" value="Genomic_DNA"/>
</dbReference>
<accession>A0A1Q9X4R7</accession>
<comment type="caution">
    <text evidence="2">The sequence shown here is derived from an EMBL/GenBank/DDBJ whole genome shotgun (WGS) entry which is preliminary data.</text>
</comment>
<name>A0A1Q9X4R7_PSERE</name>
<evidence type="ECO:0000313" key="2">
    <source>
        <dbReference type="EMBL" id="OLU06049.1"/>
    </source>
</evidence>
<organism evidence="2 3">
    <name type="scientific">Pseudomonas reinekei</name>
    <dbReference type="NCBI Taxonomy" id="395598"/>
    <lineage>
        <taxon>Bacteria</taxon>
        <taxon>Pseudomonadati</taxon>
        <taxon>Pseudomonadota</taxon>
        <taxon>Gammaproteobacteria</taxon>
        <taxon>Pseudomonadales</taxon>
        <taxon>Pseudomonadaceae</taxon>
        <taxon>Pseudomonas</taxon>
    </lineage>
</organism>
<evidence type="ECO:0000313" key="4">
    <source>
        <dbReference type="Proteomes" id="UP000460142"/>
    </source>
</evidence>
<reference evidence="2" key="2">
    <citation type="submission" date="2017-01" db="EMBL/GenBank/DDBJ databases">
        <authorList>
            <person name="Mah S.A."/>
            <person name="Swanson W.J."/>
            <person name="Moy G.W."/>
            <person name="Vacquier V.D."/>
        </authorList>
    </citation>
    <scope>NUCLEOTIDE SEQUENCE [LARGE SCALE GENOMIC DNA]</scope>
    <source>
        <strain evidence="2">MT1</strain>
    </source>
</reference>
<dbReference type="EMBL" id="VZPS01000001">
    <property type="protein sequence ID" value="KAB0488556.1"/>
    <property type="molecule type" value="Genomic_DNA"/>
</dbReference>
<dbReference type="RefSeq" id="WP_075944713.1">
    <property type="nucleotide sequence ID" value="NZ_LT629709.1"/>
</dbReference>
<keyword evidence="3" id="KW-1185">Reference proteome</keyword>
<reference evidence="3" key="1">
    <citation type="submission" date="2017-01" db="EMBL/GenBank/DDBJ databases">
        <authorList>
            <person name="Poblete-Castro I."/>
        </authorList>
    </citation>
    <scope>NUCLEOTIDE SEQUENCE [LARGE SCALE GENOMIC DNA]</scope>
    <source>
        <strain evidence="3">DSM 18361 / CCUG 53116 / MT1</strain>
    </source>
</reference>
<protein>
    <submittedName>
        <fullName evidence="2">Uncharacterized protein</fullName>
    </submittedName>
</protein>